<dbReference type="EMBL" id="CP002394">
    <property type="protein sequence ID" value="ADU29391.1"/>
    <property type="molecule type" value="Genomic_DNA"/>
</dbReference>
<accession>E6TR15</accession>
<dbReference type="Proteomes" id="UP000001401">
    <property type="component" value="Chromosome"/>
</dbReference>
<evidence type="ECO:0000313" key="1">
    <source>
        <dbReference type="EMBL" id="ADU29391.1"/>
    </source>
</evidence>
<gene>
    <name evidence="1" type="ordered locus">Bcell_1122</name>
</gene>
<dbReference type="HOGENOM" id="CLU_1072209_0_0_9"/>
<dbReference type="OrthoDB" id="2082214at2"/>
<sequence length="259" mass="30121">MLKLIGWSNPGRSISDTTHRQMFGIMSYLKDKDKVGQDVWNSELQAKIGKTIDVNKPSTLRHIVGFMKSIGIIYGDSLQGGKVPDSRHLVTQSGEVLYQLIEMEQLAKEQKKKEVIEQVGTMYKHFYANAFIYWYVRGTDIHVVRTVLKTLDKFDSLDKMEWFIMNTFITATDNAVQEEIVEKYIEQYRNKELTLTKDSIVENVNAYGFWASLLNYTGLIRKEGSKIYKGNLHPELTNAILEDDFLQHFDIEERYNLRM</sequence>
<dbReference type="eggNOG" id="ENOG5032XGA">
    <property type="taxonomic scope" value="Bacteria"/>
</dbReference>
<name>E6TR15_EVAC2</name>
<keyword evidence="2" id="KW-1185">Reference proteome</keyword>
<dbReference type="AlphaFoldDB" id="E6TR15"/>
<evidence type="ECO:0000313" key="2">
    <source>
        <dbReference type="Proteomes" id="UP000001401"/>
    </source>
</evidence>
<reference evidence="1" key="1">
    <citation type="submission" date="2010-12" db="EMBL/GenBank/DDBJ databases">
        <title>Complete sequence of Bacillus cellulosilyticus DSM 2522.</title>
        <authorList>
            <consortium name="US DOE Joint Genome Institute"/>
            <person name="Lucas S."/>
            <person name="Copeland A."/>
            <person name="Lapidus A."/>
            <person name="Cheng J.-F."/>
            <person name="Bruce D."/>
            <person name="Goodwin L."/>
            <person name="Pitluck S."/>
            <person name="Chertkov O."/>
            <person name="Detter J.C."/>
            <person name="Han C."/>
            <person name="Tapia R."/>
            <person name="Land M."/>
            <person name="Hauser L."/>
            <person name="Jeffries C."/>
            <person name="Kyrpides N."/>
            <person name="Ivanova N."/>
            <person name="Mikhailova N."/>
            <person name="Brumm P."/>
            <person name="Mead D."/>
            <person name="Woyke T."/>
        </authorList>
    </citation>
    <scope>NUCLEOTIDE SEQUENCE [LARGE SCALE GENOMIC DNA]</scope>
    <source>
        <strain evidence="1">DSM 2522</strain>
    </source>
</reference>
<protein>
    <submittedName>
        <fullName evidence="1">Uncharacterized protein</fullName>
    </submittedName>
</protein>
<proteinExistence type="predicted"/>
<dbReference type="KEGG" id="bco:Bcell_1122"/>
<dbReference type="STRING" id="649639.Bcell_1122"/>
<organism evidence="1 2">
    <name type="scientific">Evansella cellulosilytica (strain ATCC 21833 / DSM 2522 / FERM P-1141 / JCM 9156 / N-4)</name>
    <name type="common">Bacillus cellulosilyticus</name>
    <dbReference type="NCBI Taxonomy" id="649639"/>
    <lineage>
        <taxon>Bacteria</taxon>
        <taxon>Bacillati</taxon>
        <taxon>Bacillota</taxon>
        <taxon>Bacilli</taxon>
        <taxon>Bacillales</taxon>
        <taxon>Bacillaceae</taxon>
        <taxon>Evansella</taxon>
    </lineage>
</organism>
<dbReference type="RefSeq" id="WP_013487732.1">
    <property type="nucleotide sequence ID" value="NC_014829.1"/>
</dbReference>